<dbReference type="EC" id="3.6.4.13" evidence="7"/>
<feature type="compositionally biased region" description="Basic residues" evidence="8">
    <location>
        <begin position="99"/>
        <end position="111"/>
    </location>
</feature>
<comment type="catalytic activity">
    <reaction evidence="7">
        <text>ATP + H2O = ADP + phosphate + H(+)</text>
        <dbReference type="Rhea" id="RHEA:13065"/>
        <dbReference type="ChEBI" id="CHEBI:15377"/>
        <dbReference type="ChEBI" id="CHEBI:15378"/>
        <dbReference type="ChEBI" id="CHEBI:30616"/>
        <dbReference type="ChEBI" id="CHEBI:43474"/>
        <dbReference type="ChEBI" id="CHEBI:456216"/>
        <dbReference type="EC" id="3.6.4.13"/>
    </reaction>
</comment>
<dbReference type="InterPro" id="IPR000629">
    <property type="entry name" value="RNA-helicase_DEAD-box_CS"/>
</dbReference>
<keyword evidence="1 6" id="KW-0547">Nucleotide-binding</keyword>
<feature type="compositionally biased region" description="Basic and acidic residues" evidence="8">
    <location>
        <begin position="50"/>
        <end position="61"/>
    </location>
</feature>
<feature type="region of interest" description="Disordered" evidence="8">
    <location>
        <begin position="1"/>
        <end position="73"/>
    </location>
</feature>
<keyword evidence="4 6" id="KW-0067">ATP-binding</keyword>
<evidence type="ECO:0000256" key="5">
    <source>
        <dbReference type="ARBA" id="ARBA00022884"/>
    </source>
</evidence>
<dbReference type="InterPro" id="IPR001650">
    <property type="entry name" value="Helicase_C-like"/>
</dbReference>
<protein>
    <recommendedName>
        <fullName evidence="7">ATP-dependent RNA helicase</fullName>
        <ecNumber evidence="7">3.6.4.13</ecNumber>
    </recommendedName>
</protein>
<feature type="compositionally biased region" description="Gly residues" evidence="8">
    <location>
        <begin position="22"/>
        <end position="31"/>
    </location>
</feature>
<dbReference type="GO" id="GO:0003723">
    <property type="term" value="F:RNA binding"/>
    <property type="evidence" value="ECO:0007669"/>
    <property type="project" value="UniProtKB-UniRule"/>
</dbReference>
<dbReference type="VEuPathDB" id="AmoebaDB:ACA1_172750"/>
<gene>
    <name evidence="11" type="ORF">ACA1_172750</name>
</gene>
<dbReference type="SMART" id="SM00490">
    <property type="entry name" value="HELICc"/>
    <property type="match status" value="1"/>
</dbReference>
<dbReference type="GeneID" id="14925672"/>
<evidence type="ECO:0000256" key="1">
    <source>
        <dbReference type="ARBA" id="ARBA00022741"/>
    </source>
</evidence>
<dbReference type="Pfam" id="PF00271">
    <property type="entry name" value="Helicase_C"/>
    <property type="match status" value="1"/>
</dbReference>
<sequence length="616" mass="67447">MPDGIGAHVNKRKRGGGDENGGRGGAGGGGRGGRRGGRGGGRGGGRQQQPHREQTGGEEFVRPAAADDMEAEEEMIVESLGEVEVADGTLATTATNNKKQNKKGNKNKKQKTAHEEAPAAPAADATESKPFMTKTTFASMSNLICRESLQALQQAGFTYMTQVQEAAIPIAVTGKDLIAKARTGTGKTLGFLMPSIERLHAKKYSRPLFTPPGKIAILVISPTRELAMQTMKEAQMLLKQHRYRAQCVIGGTNIKSEQRNLNQGGVDILVATPGRLLDHIQNSRGVRELLDSVSVLVLDEADKLLEMGFKKDIDTIVSYLPPTGHRQTLLFSATMPDQLAQLVRNIIAPTHQTIDTVGDDQTNVQVKQEYVIAPFKDQIPIFYQMVREHMASERDYKIIAFFVTARMTQFMANLFNDCLGIPTLEIHSRKSQSQRTSTSDKFRKGKNVIMFSSDVSARGVDYPDVTLVLQMGLPADSAQYIHRLGRTARAGKEGSGLLLLADFEAKFLGKLRELPITEYKPKRPLATYETMPAEMMALQGHKGARGLKKLQDGIGQAYQSWLGYYNGHSRYLNWSKEQLVAQANELATILGADRPPKLTAQCIGKMGLRGVRGLAM</sequence>
<evidence type="ECO:0000256" key="2">
    <source>
        <dbReference type="ARBA" id="ARBA00022801"/>
    </source>
</evidence>
<proteinExistence type="inferred from homology"/>
<dbReference type="AlphaFoldDB" id="L8HGJ4"/>
<dbReference type="KEGG" id="acan:ACA1_172750"/>
<keyword evidence="3 6" id="KW-0347">Helicase</keyword>
<evidence type="ECO:0000256" key="6">
    <source>
        <dbReference type="RuleBase" id="RU000492"/>
    </source>
</evidence>
<comment type="similarity">
    <text evidence="6">Belongs to the DEAD box helicase family.</text>
</comment>
<dbReference type="PANTHER" id="PTHR24031">
    <property type="entry name" value="RNA HELICASE"/>
    <property type="match status" value="1"/>
</dbReference>
<dbReference type="GO" id="GO:0016787">
    <property type="term" value="F:hydrolase activity"/>
    <property type="evidence" value="ECO:0007669"/>
    <property type="project" value="UniProtKB-KW"/>
</dbReference>
<dbReference type="CDD" id="cd18787">
    <property type="entry name" value="SF2_C_DEAD"/>
    <property type="match status" value="1"/>
</dbReference>
<evidence type="ECO:0000256" key="7">
    <source>
        <dbReference type="RuleBase" id="RU365068"/>
    </source>
</evidence>
<dbReference type="InterPro" id="IPR011545">
    <property type="entry name" value="DEAD/DEAH_box_helicase_dom"/>
</dbReference>
<evidence type="ECO:0000256" key="4">
    <source>
        <dbReference type="ARBA" id="ARBA00022840"/>
    </source>
</evidence>
<feature type="region of interest" description="Disordered" evidence="8">
    <location>
        <begin position="91"/>
        <end position="128"/>
    </location>
</feature>
<evidence type="ECO:0000259" key="9">
    <source>
        <dbReference type="PROSITE" id="PS51192"/>
    </source>
</evidence>
<evidence type="ECO:0000259" key="10">
    <source>
        <dbReference type="PROSITE" id="PS51194"/>
    </source>
</evidence>
<name>L8HGJ4_ACACF</name>
<dbReference type="PROSITE" id="PS51192">
    <property type="entry name" value="HELICASE_ATP_BIND_1"/>
    <property type="match status" value="1"/>
</dbReference>
<dbReference type="GO" id="GO:0003724">
    <property type="term" value="F:RNA helicase activity"/>
    <property type="evidence" value="ECO:0007669"/>
    <property type="project" value="UniProtKB-EC"/>
</dbReference>
<dbReference type="InterPro" id="IPR027417">
    <property type="entry name" value="P-loop_NTPase"/>
</dbReference>
<keyword evidence="5 7" id="KW-0694">RNA-binding</keyword>
<evidence type="ECO:0000256" key="8">
    <source>
        <dbReference type="SAM" id="MobiDB-lite"/>
    </source>
</evidence>
<feature type="domain" description="Helicase C-terminal" evidence="10">
    <location>
        <begin position="378"/>
        <end position="539"/>
    </location>
</feature>
<evidence type="ECO:0000313" key="12">
    <source>
        <dbReference type="Proteomes" id="UP000011083"/>
    </source>
</evidence>
<dbReference type="SMART" id="SM00487">
    <property type="entry name" value="DEXDc"/>
    <property type="match status" value="1"/>
</dbReference>
<dbReference type="GO" id="GO:0005524">
    <property type="term" value="F:ATP binding"/>
    <property type="evidence" value="ECO:0007669"/>
    <property type="project" value="UniProtKB-UniRule"/>
</dbReference>
<dbReference type="InterPro" id="IPR014001">
    <property type="entry name" value="Helicase_ATP-bd"/>
</dbReference>
<dbReference type="SUPFAM" id="SSF52540">
    <property type="entry name" value="P-loop containing nucleoside triphosphate hydrolases"/>
    <property type="match status" value="1"/>
</dbReference>
<reference evidence="11 12" key="1">
    <citation type="journal article" date="2013" name="Genome Biol.">
        <title>Genome of Acanthamoeba castellanii highlights extensive lateral gene transfer and early evolution of tyrosine kinase signaling.</title>
        <authorList>
            <person name="Clarke M."/>
            <person name="Lohan A.J."/>
            <person name="Liu B."/>
            <person name="Lagkouvardos I."/>
            <person name="Roy S."/>
            <person name="Zafar N."/>
            <person name="Bertelli C."/>
            <person name="Schilde C."/>
            <person name="Kianianmomeni A."/>
            <person name="Burglin T.R."/>
            <person name="Frech C."/>
            <person name="Turcotte B."/>
            <person name="Kopec K.O."/>
            <person name="Synnott J.M."/>
            <person name="Choo C."/>
            <person name="Paponov I."/>
            <person name="Finkler A."/>
            <person name="Soon Heng Tan C."/>
            <person name="Hutchins A.P."/>
            <person name="Weinmeier T."/>
            <person name="Rattei T."/>
            <person name="Chu J.S."/>
            <person name="Gimenez G."/>
            <person name="Irimia M."/>
            <person name="Rigden D.J."/>
            <person name="Fitzpatrick D.A."/>
            <person name="Lorenzo-Morales J."/>
            <person name="Bateman A."/>
            <person name="Chiu C.H."/>
            <person name="Tang P."/>
            <person name="Hegemann P."/>
            <person name="Fromm H."/>
            <person name="Raoult D."/>
            <person name="Greub G."/>
            <person name="Miranda-Saavedra D."/>
            <person name="Chen N."/>
            <person name="Nash P."/>
            <person name="Ginger M.L."/>
            <person name="Horn M."/>
            <person name="Schaap P."/>
            <person name="Caler L."/>
            <person name="Loftus B."/>
        </authorList>
    </citation>
    <scope>NUCLEOTIDE SEQUENCE [LARGE SCALE GENOMIC DNA]</scope>
    <source>
        <strain evidence="11 12">Neff</strain>
    </source>
</reference>
<comment type="function">
    <text evidence="7">RNA helicase.</text>
</comment>
<dbReference type="RefSeq" id="XP_004356549.1">
    <property type="nucleotide sequence ID" value="XM_004356496.1"/>
</dbReference>
<dbReference type="PROSITE" id="PS00039">
    <property type="entry name" value="DEAD_ATP_HELICASE"/>
    <property type="match status" value="1"/>
</dbReference>
<evidence type="ECO:0000256" key="3">
    <source>
        <dbReference type="ARBA" id="ARBA00022806"/>
    </source>
</evidence>
<keyword evidence="2 6" id="KW-0378">Hydrolase</keyword>
<dbReference type="Proteomes" id="UP000011083">
    <property type="component" value="Unassembled WGS sequence"/>
</dbReference>
<dbReference type="OrthoDB" id="193716at2759"/>
<organism evidence="11 12">
    <name type="scientific">Acanthamoeba castellanii (strain ATCC 30010 / Neff)</name>
    <dbReference type="NCBI Taxonomy" id="1257118"/>
    <lineage>
        <taxon>Eukaryota</taxon>
        <taxon>Amoebozoa</taxon>
        <taxon>Discosea</taxon>
        <taxon>Longamoebia</taxon>
        <taxon>Centramoebida</taxon>
        <taxon>Acanthamoebidae</taxon>
        <taxon>Acanthamoeba</taxon>
    </lineage>
</organism>
<comment type="domain">
    <text evidence="7">The Q motif is unique to and characteristic of the DEAD box family of RNA helicases and controls ATP binding and hydrolysis.</text>
</comment>
<dbReference type="Gene3D" id="3.40.50.300">
    <property type="entry name" value="P-loop containing nucleotide triphosphate hydrolases"/>
    <property type="match status" value="2"/>
</dbReference>
<evidence type="ECO:0000313" key="11">
    <source>
        <dbReference type="EMBL" id="ELR24649.1"/>
    </source>
</evidence>
<keyword evidence="12" id="KW-1185">Reference proteome</keyword>
<dbReference type="EMBL" id="KB007811">
    <property type="protein sequence ID" value="ELR24649.1"/>
    <property type="molecule type" value="Genomic_DNA"/>
</dbReference>
<dbReference type="OMA" id="NGEQYVH"/>
<dbReference type="Pfam" id="PF00270">
    <property type="entry name" value="DEAD"/>
    <property type="match status" value="1"/>
</dbReference>
<dbReference type="PROSITE" id="PS51194">
    <property type="entry name" value="HELICASE_CTER"/>
    <property type="match status" value="1"/>
</dbReference>
<feature type="domain" description="Helicase ATP-binding" evidence="9">
    <location>
        <begin position="168"/>
        <end position="353"/>
    </location>
</feature>
<dbReference type="STRING" id="1257118.L8HGJ4"/>
<accession>L8HGJ4</accession>